<dbReference type="EMBL" id="JAVDQH010000016">
    <property type="protein sequence ID" value="MDR6245667.1"/>
    <property type="molecule type" value="Genomic_DNA"/>
</dbReference>
<name>A0ABU1J514_9BACL</name>
<feature type="transmembrane region" description="Helical" evidence="1">
    <location>
        <begin position="56"/>
        <end position="76"/>
    </location>
</feature>
<organism evidence="2 3">
    <name type="scientific">Paenibacillus hunanensis</name>
    <dbReference type="NCBI Taxonomy" id="539262"/>
    <lineage>
        <taxon>Bacteria</taxon>
        <taxon>Bacillati</taxon>
        <taxon>Bacillota</taxon>
        <taxon>Bacilli</taxon>
        <taxon>Bacillales</taxon>
        <taxon>Paenibacillaceae</taxon>
        <taxon>Paenibacillus</taxon>
    </lineage>
</organism>
<evidence type="ECO:0000313" key="2">
    <source>
        <dbReference type="EMBL" id="MDR6245667.1"/>
    </source>
</evidence>
<keyword evidence="1" id="KW-0812">Transmembrane</keyword>
<keyword evidence="1" id="KW-1133">Transmembrane helix</keyword>
<comment type="caution">
    <text evidence="2">The sequence shown here is derived from an EMBL/GenBank/DDBJ whole genome shotgun (WGS) entry which is preliminary data.</text>
</comment>
<evidence type="ECO:0000313" key="3">
    <source>
        <dbReference type="Proteomes" id="UP001185028"/>
    </source>
</evidence>
<proteinExistence type="predicted"/>
<keyword evidence="1" id="KW-0472">Membrane</keyword>
<keyword evidence="3" id="KW-1185">Reference proteome</keyword>
<protein>
    <submittedName>
        <fullName evidence="2">Uncharacterized protein</fullName>
    </submittedName>
</protein>
<accession>A0ABU1J514</accession>
<sequence length="82" mass="9347">MYLVIIFVCTILILAAMIYSAFKYKSKPHITNTIMAVLGISVLVTKPEFKQDFEALFYILFVIYIILGIIPLIQFATRAAKK</sequence>
<gene>
    <name evidence="2" type="ORF">JOC58_003580</name>
</gene>
<dbReference type="Proteomes" id="UP001185028">
    <property type="component" value="Unassembled WGS sequence"/>
</dbReference>
<reference evidence="2 3" key="1">
    <citation type="submission" date="2023-07" db="EMBL/GenBank/DDBJ databases">
        <title>Genomic Encyclopedia of Type Strains, Phase IV (KMG-IV): sequencing the most valuable type-strain genomes for metagenomic binning, comparative biology and taxonomic classification.</title>
        <authorList>
            <person name="Goeker M."/>
        </authorList>
    </citation>
    <scope>NUCLEOTIDE SEQUENCE [LARGE SCALE GENOMIC DNA]</scope>
    <source>
        <strain evidence="2 3">DSM 22170</strain>
    </source>
</reference>
<feature type="transmembrane region" description="Helical" evidence="1">
    <location>
        <begin position="30"/>
        <end position="49"/>
    </location>
</feature>
<evidence type="ECO:0000256" key="1">
    <source>
        <dbReference type="SAM" id="Phobius"/>
    </source>
</evidence>